<feature type="domain" description="RNA polymerase sigma factor 70 region 4 type 2" evidence="6">
    <location>
        <begin position="112"/>
        <end position="164"/>
    </location>
</feature>
<evidence type="ECO:0000313" key="8">
    <source>
        <dbReference type="EMBL" id="ARV00375.1"/>
    </source>
</evidence>
<dbReference type="GO" id="GO:0006352">
    <property type="term" value="P:DNA-templated transcription initiation"/>
    <property type="evidence" value="ECO:0007669"/>
    <property type="project" value="InterPro"/>
</dbReference>
<dbReference type="NCBIfam" id="NF041727">
    <property type="entry name" value="ECF_sigma_FecI"/>
    <property type="match status" value="1"/>
</dbReference>
<evidence type="ECO:0000256" key="3">
    <source>
        <dbReference type="ARBA" id="ARBA00023082"/>
    </source>
</evidence>
<keyword evidence="2" id="KW-0805">Transcription regulation</keyword>
<accession>A0A1Y0LE23</accession>
<dbReference type="RefSeq" id="WP_087490634.1">
    <property type="nucleotide sequence ID" value="NZ_CP015579.1"/>
</dbReference>
<evidence type="ECO:0000256" key="2">
    <source>
        <dbReference type="ARBA" id="ARBA00023015"/>
    </source>
</evidence>
<dbReference type="InterPro" id="IPR036388">
    <property type="entry name" value="WH-like_DNA-bd_sf"/>
</dbReference>
<dbReference type="Gene3D" id="1.10.1740.10">
    <property type="match status" value="1"/>
</dbReference>
<dbReference type="NCBIfam" id="NF007232">
    <property type="entry name" value="PRK09651.1"/>
    <property type="match status" value="1"/>
</dbReference>
<dbReference type="Pfam" id="PF08281">
    <property type="entry name" value="Sigma70_r4_2"/>
    <property type="match status" value="1"/>
</dbReference>
<dbReference type="Proteomes" id="UP000195729">
    <property type="component" value="Chromosome"/>
</dbReference>
<dbReference type="KEGG" id="tci:A7K98_20710"/>
<dbReference type="AlphaFoldDB" id="A0A1Y0LE23"/>
<keyword evidence="3" id="KW-0731">Sigma factor</keyword>
<dbReference type="PANTHER" id="PTHR43133:SF63">
    <property type="entry name" value="RNA POLYMERASE SIGMA FACTOR FECI-RELATED"/>
    <property type="match status" value="1"/>
</dbReference>
<dbReference type="GO" id="GO:0003677">
    <property type="term" value="F:DNA binding"/>
    <property type="evidence" value="ECO:0007669"/>
    <property type="project" value="InterPro"/>
</dbReference>
<gene>
    <name evidence="7" type="ORF">A7K98_20710</name>
    <name evidence="8" type="ORF">A7K99_20695</name>
</gene>
<organism evidence="7 10">
    <name type="scientific">Tatumella citrea</name>
    <name type="common">Pantoea citrea</name>
    <dbReference type="NCBI Taxonomy" id="53336"/>
    <lineage>
        <taxon>Bacteria</taxon>
        <taxon>Pseudomonadati</taxon>
        <taxon>Pseudomonadota</taxon>
        <taxon>Gammaproteobacteria</taxon>
        <taxon>Enterobacterales</taxon>
        <taxon>Erwiniaceae</taxon>
        <taxon>Tatumella</taxon>
    </lineage>
</organism>
<evidence type="ECO:0000256" key="4">
    <source>
        <dbReference type="ARBA" id="ARBA00023163"/>
    </source>
</evidence>
<name>A0A1Y0LE23_TATCI</name>
<evidence type="ECO:0000256" key="1">
    <source>
        <dbReference type="ARBA" id="ARBA00010641"/>
    </source>
</evidence>
<dbReference type="PANTHER" id="PTHR43133">
    <property type="entry name" value="RNA POLYMERASE ECF-TYPE SIGMA FACTO"/>
    <property type="match status" value="1"/>
</dbReference>
<dbReference type="OrthoDB" id="9797134at2"/>
<dbReference type="Proteomes" id="UP000195814">
    <property type="component" value="Chromosome"/>
</dbReference>
<feature type="domain" description="RNA polymerase sigma-70 region 2" evidence="5">
    <location>
        <begin position="16"/>
        <end position="81"/>
    </location>
</feature>
<dbReference type="InterPro" id="IPR013249">
    <property type="entry name" value="RNA_pol_sigma70_r4_t2"/>
</dbReference>
<dbReference type="InterPro" id="IPR014284">
    <property type="entry name" value="RNA_pol_sigma-70_dom"/>
</dbReference>
<reference evidence="9 10" key="1">
    <citation type="submission" date="2016-05" db="EMBL/GenBank/DDBJ databases">
        <title>Complete genome sequence of two 2,5-diketo-D-glunonic acid producing strain Tatumella citrea.</title>
        <authorList>
            <person name="Duan C."/>
            <person name="Yang J."/>
            <person name="Yang S."/>
        </authorList>
    </citation>
    <scope>NUCLEOTIDE SEQUENCE [LARGE SCALE GENOMIC DNA]</scope>
    <source>
        <strain evidence="8 9">ATCC 39140</strain>
        <strain evidence="7 10">DSM 13699</strain>
    </source>
</reference>
<dbReference type="NCBIfam" id="TIGR02937">
    <property type="entry name" value="sigma70-ECF"/>
    <property type="match status" value="1"/>
</dbReference>
<evidence type="ECO:0000259" key="5">
    <source>
        <dbReference type="Pfam" id="PF04542"/>
    </source>
</evidence>
<dbReference type="SUPFAM" id="SSF88946">
    <property type="entry name" value="Sigma2 domain of RNA polymerase sigma factors"/>
    <property type="match status" value="1"/>
</dbReference>
<keyword evidence="4" id="KW-0804">Transcription</keyword>
<evidence type="ECO:0000313" key="7">
    <source>
        <dbReference type="EMBL" id="ARU96341.1"/>
    </source>
</evidence>
<sequence length="173" mass="20044">MTDSATSPASLTFDVFYRSYHSWLTLWLTRKMHSLFDAEDIAQDTWMRIFGQQSLQTIRDPRSFLCTVAKRVMVDLFRRQALEKSYLEMLSLLPADQVPDTEQQQIHLQTLQLVDQMLACLSDKARQAFLLSQLEGLRYREIANQLGVSVSSVKKYIAKATEHCLLFRLEHGL</sequence>
<proteinExistence type="inferred from homology"/>
<dbReference type="InterPro" id="IPR013324">
    <property type="entry name" value="RNA_pol_sigma_r3/r4-like"/>
</dbReference>
<dbReference type="InterPro" id="IPR007627">
    <property type="entry name" value="RNA_pol_sigma70_r2"/>
</dbReference>
<protein>
    <submittedName>
        <fullName evidence="7">RNA polymerase subunit sigma</fullName>
    </submittedName>
</protein>
<dbReference type="EMBL" id="CP015581">
    <property type="protein sequence ID" value="ARV00375.1"/>
    <property type="molecule type" value="Genomic_DNA"/>
</dbReference>
<dbReference type="CDD" id="cd06171">
    <property type="entry name" value="Sigma70_r4"/>
    <property type="match status" value="1"/>
</dbReference>
<evidence type="ECO:0000259" key="6">
    <source>
        <dbReference type="Pfam" id="PF08281"/>
    </source>
</evidence>
<dbReference type="EMBL" id="CP015579">
    <property type="protein sequence ID" value="ARU96341.1"/>
    <property type="molecule type" value="Genomic_DNA"/>
</dbReference>
<keyword evidence="9" id="KW-1185">Reference proteome</keyword>
<dbReference type="Pfam" id="PF04542">
    <property type="entry name" value="Sigma70_r2"/>
    <property type="match status" value="1"/>
</dbReference>
<dbReference type="InterPro" id="IPR039425">
    <property type="entry name" value="RNA_pol_sigma-70-like"/>
</dbReference>
<dbReference type="GO" id="GO:0016987">
    <property type="term" value="F:sigma factor activity"/>
    <property type="evidence" value="ECO:0007669"/>
    <property type="project" value="UniProtKB-KW"/>
</dbReference>
<evidence type="ECO:0000313" key="10">
    <source>
        <dbReference type="Proteomes" id="UP000195814"/>
    </source>
</evidence>
<evidence type="ECO:0000313" key="9">
    <source>
        <dbReference type="Proteomes" id="UP000195729"/>
    </source>
</evidence>
<dbReference type="InterPro" id="IPR013325">
    <property type="entry name" value="RNA_pol_sigma_r2"/>
</dbReference>
<dbReference type="SUPFAM" id="SSF88659">
    <property type="entry name" value="Sigma3 and sigma4 domains of RNA polymerase sigma factors"/>
    <property type="match status" value="1"/>
</dbReference>
<dbReference type="Gene3D" id="1.10.10.10">
    <property type="entry name" value="Winged helix-like DNA-binding domain superfamily/Winged helix DNA-binding domain"/>
    <property type="match status" value="1"/>
</dbReference>
<comment type="similarity">
    <text evidence="1">Belongs to the sigma-70 factor family. ECF subfamily.</text>
</comment>